<evidence type="ECO:0000256" key="1">
    <source>
        <dbReference type="SAM" id="MobiDB-lite"/>
    </source>
</evidence>
<dbReference type="Proteomes" id="UP000316621">
    <property type="component" value="Chromosome 10"/>
</dbReference>
<protein>
    <submittedName>
        <fullName evidence="2">Uncharacterized protein</fullName>
    </submittedName>
</protein>
<name>A0A4Y7L9Q1_PAPSO</name>
<evidence type="ECO:0000313" key="2">
    <source>
        <dbReference type="EMBL" id="RZC81370.1"/>
    </source>
</evidence>
<feature type="compositionally biased region" description="Basic and acidic residues" evidence="1">
    <location>
        <begin position="78"/>
        <end position="87"/>
    </location>
</feature>
<gene>
    <name evidence="2" type="ORF">C5167_043959</name>
</gene>
<organism evidence="2 3">
    <name type="scientific">Papaver somniferum</name>
    <name type="common">Opium poppy</name>
    <dbReference type="NCBI Taxonomy" id="3469"/>
    <lineage>
        <taxon>Eukaryota</taxon>
        <taxon>Viridiplantae</taxon>
        <taxon>Streptophyta</taxon>
        <taxon>Embryophyta</taxon>
        <taxon>Tracheophyta</taxon>
        <taxon>Spermatophyta</taxon>
        <taxon>Magnoliopsida</taxon>
        <taxon>Ranunculales</taxon>
        <taxon>Papaveraceae</taxon>
        <taxon>Papaveroideae</taxon>
        <taxon>Papaver</taxon>
    </lineage>
</organism>
<dbReference type="AlphaFoldDB" id="A0A4Y7L9Q1"/>
<evidence type="ECO:0000313" key="3">
    <source>
        <dbReference type="Proteomes" id="UP000316621"/>
    </source>
</evidence>
<keyword evidence="3" id="KW-1185">Reference proteome</keyword>
<dbReference type="EMBL" id="CM010724">
    <property type="protein sequence ID" value="RZC81370.1"/>
    <property type="molecule type" value="Genomic_DNA"/>
</dbReference>
<reference evidence="2 3" key="1">
    <citation type="journal article" date="2018" name="Science">
        <title>The opium poppy genome and morphinan production.</title>
        <authorList>
            <person name="Guo L."/>
            <person name="Winzer T."/>
            <person name="Yang X."/>
            <person name="Li Y."/>
            <person name="Ning Z."/>
            <person name="He Z."/>
            <person name="Teodor R."/>
            <person name="Lu Y."/>
            <person name="Bowser T.A."/>
            <person name="Graham I.A."/>
            <person name="Ye K."/>
        </authorList>
    </citation>
    <scope>NUCLEOTIDE SEQUENCE [LARGE SCALE GENOMIC DNA]</scope>
    <source>
        <strain evidence="3">cv. HN1</strain>
        <tissue evidence="2">Leaves</tissue>
    </source>
</reference>
<dbReference type="Gramene" id="RZC81370">
    <property type="protein sequence ID" value="RZC81370"/>
    <property type="gene ID" value="C5167_043959"/>
</dbReference>
<feature type="region of interest" description="Disordered" evidence="1">
    <location>
        <begin position="69"/>
        <end position="121"/>
    </location>
</feature>
<accession>A0A4Y7L9Q1</accession>
<sequence length="230" mass="25658">MKMKFLPEGEVGKETVNPIERPMLEKLTPVLSAHRRKIEVFLADSSDPFVPVEPPVDWDTISIEVQDTVPNTKRLRHDAKSDSDHDNGGLQQPFLGNNQMNEGDDSSVGRDSSAGDISSGEQQLCEDWTKIGQDDNKEKGAVGSEHMEASMVKNMDTRGKKVDLTQCFVSDQVFDSRDALIEWCQEVGRKNMSVVVISKSRKPVQGRVARVAALLIARFKECFKELQAIL</sequence>
<proteinExistence type="predicted"/>